<proteinExistence type="predicted"/>
<feature type="compositionally biased region" description="Low complexity" evidence="1">
    <location>
        <begin position="84"/>
        <end position="94"/>
    </location>
</feature>
<dbReference type="AlphaFoldDB" id="A0A420T2K6"/>
<organism evidence="2 3">
    <name type="scientific">Gibberella intermedia</name>
    <name type="common">Bulb rot disease fungus</name>
    <name type="synonym">Fusarium proliferatum</name>
    <dbReference type="NCBI Taxonomy" id="948311"/>
    <lineage>
        <taxon>Eukaryota</taxon>
        <taxon>Fungi</taxon>
        <taxon>Dikarya</taxon>
        <taxon>Ascomycota</taxon>
        <taxon>Pezizomycotina</taxon>
        <taxon>Sordariomycetes</taxon>
        <taxon>Hypocreomycetidae</taxon>
        <taxon>Hypocreales</taxon>
        <taxon>Nectriaceae</taxon>
        <taxon>Fusarium</taxon>
        <taxon>Fusarium fujikuroi species complex</taxon>
    </lineage>
</organism>
<dbReference type="EMBL" id="MRDB01000030">
    <property type="protein sequence ID" value="RKL35765.1"/>
    <property type="molecule type" value="Genomic_DNA"/>
</dbReference>
<name>A0A420T2K6_GIBIN</name>
<dbReference type="Proteomes" id="UP000283569">
    <property type="component" value="Unassembled WGS sequence"/>
</dbReference>
<evidence type="ECO:0000313" key="2">
    <source>
        <dbReference type="EMBL" id="RKL35765.1"/>
    </source>
</evidence>
<reference evidence="2 3" key="1">
    <citation type="journal article" date="2018" name="Sci. Rep.">
        <title>Characterisation of pathogen-specific regions and novel effector candidates in Fusarium oxysporum f. sp. cepae.</title>
        <authorList>
            <person name="Armitage A.D."/>
            <person name="Taylor A."/>
            <person name="Sobczyk M.K."/>
            <person name="Baxter L."/>
            <person name="Greenfield B.P."/>
            <person name="Bates H.J."/>
            <person name="Wilson F."/>
            <person name="Jackson A.C."/>
            <person name="Ott S."/>
            <person name="Harrison R.J."/>
            <person name="Clarkson J.P."/>
        </authorList>
    </citation>
    <scope>NUCLEOTIDE SEQUENCE [LARGE SCALE GENOMIC DNA]</scope>
    <source>
        <strain evidence="2 3">Fp_A8</strain>
    </source>
</reference>
<protein>
    <submittedName>
        <fullName evidence="2">Uncharacterized protein</fullName>
    </submittedName>
</protein>
<gene>
    <name evidence="2" type="ORF">BFJ72_g8465</name>
</gene>
<sequence length="360" mass="40413">MAPTVDSQARPRTLEWQAKLHELKEYRRGLNQNRLVLNRAALTGDQASLQPNPTAVSFTQESNDQNAFQSSVTSSQQLARSQEPSLRSSASALSPKRRANDQIFSGDPRDRILIREHSTQSDHVRAKFGLVDRRSGESAASTQRLPRSPEPRGNPPTMARQGSLPFRLTTRETLESPGNVFTQQPSSIRQLPHDDPDEPSWFRQFRTEYYSDQKETRERIAHQIKSDLTGIVFQAVEDLIQPLSNSITQCVDALAKHNANTAGVTEHIDQATSAAQDLRDMKQILNNIVDTSRVQLELSQREGATIQGLLPAITEHRKDIDNLFQRTTSIEERTSDVEEYLELQLTDKVGDSARNAPQGN</sequence>
<comment type="caution">
    <text evidence="2">The sequence shown here is derived from an EMBL/GenBank/DDBJ whole genome shotgun (WGS) entry which is preliminary data.</text>
</comment>
<feature type="region of interest" description="Disordered" evidence="1">
    <location>
        <begin position="77"/>
        <end position="200"/>
    </location>
</feature>
<accession>A0A420T2K6</accession>
<feature type="compositionally biased region" description="Basic and acidic residues" evidence="1">
    <location>
        <begin position="107"/>
        <end position="136"/>
    </location>
</feature>
<evidence type="ECO:0000256" key="1">
    <source>
        <dbReference type="SAM" id="MobiDB-lite"/>
    </source>
</evidence>
<evidence type="ECO:0000313" key="3">
    <source>
        <dbReference type="Proteomes" id="UP000283569"/>
    </source>
</evidence>
<feature type="compositionally biased region" description="Polar residues" evidence="1">
    <location>
        <begin position="179"/>
        <end position="189"/>
    </location>
</feature>